<gene>
    <name evidence="4" type="primary">T_89</name>
    <name evidence="4" type="ORF">g.130512</name>
</gene>
<evidence type="ECO:0000259" key="2">
    <source>
        <dbReference type="Pfam" id="PF21787"/>
    </source>
</evidence>
<feature type="domain" description="Transposable element P transposase-like GTP-binding insertion" evidence="3">
    <location>
        <begin position="329"/>
        <end position="443"/>
    </location>
</feature>
<dbReference type="Pfam" id="PF12017">
    <property type="entry name" value="Tnp_P_element"/>
    <property type="match status" value="1"/>
</dbReference>
<reference evidence="4" key="1">
    <citation type="submission" date="2018-04" db="EMBL/GenBank/DDBJ databases">
        <title>Transcriptome of Schizaphis graminum biotype I.</title>
        <authorList>
            <person name="Scully E.D."/>
            <person name="Geib S.M."/>
            <person name="Palmer N.A."/>
            <person name="Koch K."/>
            <person name="Bradshaw J."/>
            <person name="Heng-Moss T."/>
            <person name="Sarath G."/>
        </authorList>
    </citation>
    <scope>NUCLEOTIDE SEQUENCE</scope>
</reference>
<dbReference type="Pfam" id="PF21788">
    <property type="entry name" value="TNP-like_GBD"/>
    <property type="match status" value="1"/>
</dbReference>
<feature type="domain" description="Transposable element P transposase-like RNase H" evidence="2">
    <location>
        <begin position="173"/>
        <end position="305"/>
    </location>
</feature>
<dbReference type="EMBL" id="GGMR01003070">
    <property type="protein sequence ID" value="MBY15689.1"/>
    <property type="molecule type" value="Transcribed_RNA"/>
</dbReference>
<dbReference type="Pfam" id="PF21787">
    <property type="entry name" value="TNP-like_RNaseH_N"/>
    <property type="match status" value="1"/>
</dbReference>
<dbReference type="InterPro" id="IPR021896">
    <property type="entry name" value="THAP9-like_HTH"/>
</dbReference>
<dbReference type="AlphaFoldDB" id="A0A2S2NEX0"/>
<name>A0A2S2NEX0_SCHGA</name>
<accession>A0A2S2NEX0</accession>
<sequence length="542" mass="62069">MRTPTMSPKSTFVFCNSPSLSISPSTKAWVSELITMPSPQNASKKSTIIMNNPKEIKSKNNLLQTKLNDLKKQLKRQRAIINSLKKPKNKNKIKKREAKEFFENAKFYSKNSELFVKMQLLHSKRKPWSTAEKNFALSLYYKSPSTYRYMRKNNLVLPGESTIRRWLNSISFSTGFSDKYFEQIKLKTSEMSYVEKKCVILLDEISIMKFIEYNKTLDLIEGFEDIGMLGRTNKIGSHALVVMLRGLYKNWKFPLCYFFTGSGIKGDNLVLIVKTCVQKVLDLKLIPTCIVCDQGTQNRRMFSILKGTEDNPHTTICGQKLFLIYDLPHLIKSLRNNLLDGDYMIEKTKLVTMKDIRKTYEIDIKNTARALCKITPTHLAPNPFQKMTCKLAIQLFSHSVSAAIRTCITTGELKSPTAIDTANFIDIVNNMFDSGNSKFLYDPNPNKRPISDRNPQVLNNLEKARQMFKSVVKICHKTNKSTVPPCLIGITWTTTAICQLYGSEKNDIMKNNEMGKGFFLMTNRLTQDALENMFSVIRQKNG</sequence>
<dbReference type="InterPro" id="IPR048366">
    <property type="entry name" value="TNP-like_GBD"/>
</dbReference>
<protein>
    <submittedName>
        <fullName evidence="4">Transposable element P transposase</fullName>
    </submittedName>
</protein>
<evidence type="ECO:0000259" key="1">
    <source>
        <dbReference type="Pfam" id="PF12017"/>
    </source>
</evidence>
<proteinExistence type="predicted"/>
<dbReference type="InterPro" id="IPR048365">
    <property type="entry name" value="TNP-like_RNaseH_N"/>
</dbReference>
<evidence type="ECO:0000313" key="4">
    <source>
        <dbReference type="EMBL" id="MBY15689.1"/>
    </source>
</evidence>
<feature type="domain" description="THAP9-like helix-turn-helix" evidence="1">
    <location>
        <begin position="106"/>
        <end position="166"/>
    </location>
</feature>
<organism evidence="4">
    <name type="scientific">Schizaphis graminum</name>
    <name type="common">Green bug aphid</name>
    <dbReference type="NCBI Taxonomy" id="13262"/>
    <lineage>
        <taxon>Eukaryota</taxon>
        <taxon>Metazoa</taxon>
        <taxon>Ecdysozoa</taxon>
        <taxon>Arthropoda</taxon>
        <taxon>Hexapoda</taxon>
        <taxon>Insecta</taxon>
        <taxon>Pterygota</taxon>
        <taxon>Neoptera</taxon>
        <taxon>Paraneoptera</taxon>
        <taxon>Hemiptera</taxon>
        <taxon>Sternorrhyncha</taxon>
        <taxon>Aphidomorpha</taxon>
        <taxon>Aphidoidea</taxon>
        <taxon>Aphididae</taxon>
        <taxon>Aphidini</taxon>
        <taxon>Schizaphis</taxon>
    </lineage>
</organism>
<evidence type="ECO:0000259" key="3">
    <source>
        <dbReference type="Pfam" id="PF21788"/>
    </source>
</evidence>